<sequence length="76" mass="9051">MLQGYQIRMLEEYKQLNDRVEKLEKFINESPVFSKMEVHKQILQRWQLSAMKSYRDALKRRCLAEGFSPLTGDGLE</sequence>
<gene>
    <name evidence="1" type="ORF">BHV80_11110</name>
</gene>
<evidence type="ECO:0000313" key="2">
    <source>
        <dbReference type="Proteomes" id="UP000186631"/>
    </source>
</evidence>
<dbReference type="EMBL" id="MNQV01000204">
    <property type="protein sequence ID" value="OKZ46143.1"/>
    <property type="molecule type" value="Genomic_DNA"/>
</dbReference>
<accession>A0A1Q6IZ49</accession>
<dbReference type="Pfam" id="PF21825">
    <property type="entry name" value="crAss001_48"/>
    <property type="match status" value="1"/>
</dbReference>
<name>A0A1Q6IZ49_PHOVU</name>
<dbReference type="AlphaFoldDB" id="A0A1Q6IZ49"/>
<evidence type="ECO:0008006" key="3">
    <source>
        <dbReference type="Google" id="ProtNLM"/>
    </source>
</evidence>
<protein>
    <recommendedName>
        <fullName evidence="3">Transposase</fullName>
    </recommendedName>
</protein>
<proteinExistence type="predicted"/>
<reference evidence="1 2" key="1">
    <citation type="journal article" date="2016" name="Nat. Biotechnol.">
        <title>Measurement of bacterial replication rates in microbial communities.</title>
        <authorList>
            <person name="Brown C.T."/>
            <person name="Olm M.R."/>
            <person name="Thomas B.C."/>
            <person name="Banfield J.F."/>
        </authorList>
    </citation>
    <scope>NUCLEOTIDE SEQUENCE [LARGE SCALE GENOMIC DNA]</scope>
    <source>
        <strain evidence="1">42_262</strain>
    </source>
</reference>
<dbReference type="InterPro" id="IPR054052">
    <property type="entry name" value="Y16Q-like"/>
</dbReference>
<comment type="caution">
    <text evidence="1">The sequence shown here is derived from an EMBL/GenBank/DDBJ whole genome shotgun (WGS) entry which is preliminary data.</text>
</comment>
<dbReference type="Proteomes" id="UP000186631">
    <property type="component" value="Unassembled WGS sequence"/>
</dbReference>
<organism evidence="1 2">
    <name type="scientific">Phocaeicola vulgatus</name>
    <name type="common">Bacteroides vulgatus</name>
    <dbReference type="NCBI Taxonomy" id="821"/>
    <lineage>
        <taxon>Bacteria</taxon>
        <taxon>Pseudomonadati</taxon>
        <taxon>Bacteroidota</taxon>
        <taxon>Bacteroidia</taxon>
        <taxon>Bacteroidales</taxon>
        <taxon>Bacteroidaceae</taxon>
        <taxon>Phocaeicola</taxon>
    </lineage>
</organism>
<evidence type="ECO:0000313" key="1">
    <source>
        <dbReference type="EMBL" id="OKZ46143.1"/>
    </source>
</evidence>